<feature type="transmembrane region" description="Helical" evidence="1">
    <location>
        <begin position="35"/>
        <end position="61"/>
    </location>
</feature>
<feature type="transmembrane region" description="Helical" evidence="1">
    <location>
        <begin position="280"/>
        <end position="301"/>
    </location>
</feature>
<keyword evidence="1" id="KW-1133">Transmembrane helix</keyword>
<organism evidence="2 3">
    <name type="scientific">Folsomia candida</name>
    <name type="common">Springtail</name>
    <dbReference type="NCBI Taxonomy" id="158441"/>
    <lineage>
        <taxon>Eukaryota</taxon>
        <taxon>Metazoa</taxon>
        <taxon>Ecdysozoa</taxon>
        <taxon>Arthropoda</taxon>
        <taxon>Hexapoda</taxon>
        <taxon>Collembola</taxon>
        <taxon>Entomobryomorpha</taxon>
        <taxon>Isotomoidea</taxon>
        <taxon>Isotomidae</taxon>
        <taxon>Proisotominae</taxon>
        <taxon>Folsomia</taxon>
    </lineage>
</organism>
<evidence type="ECO:0000313" key="3">
    <source>
        <dbReference type="Proteomes" id="UP000198287"/>
    </source>
</evidence>
<evidence type="ECO:0008006" key="4">
    <source>
        <dbReference type="Google" id="ProtNLM"/>
    </source>
</evidence>
<reference evidence="2 3" key="1">
    <citation type="submission" date="2015-12" db="EMBL/GenBank/DDBJ databases">
        <title>The genome of Folsomia candida.</title>
        <authorList>
            <person name="Faddeeva A."/>
            <person name="Derks M.F."/>
            <person name="Anvar Y."/>
            <person name="Smit S."/>
            <person name="Van Straalen N."/>
            <person name="Roelofs D."/>
        </authorList>
    </citation>
    <scope>NUCLEOTIDE SEQUENCE [LARGE SCALE GENOMIC DNA]</scope>
    <source>
        <strain evidence="2 3">VU population</strain>
        <tissue evidence="2">Whole body</tissue>
    </source>
</reference>
<name>A0A226EDG5_FOLCA</name>
<dbReference type="Proteomes" id="UP000198287">
    <property type="component" value="Unassembled WGS sequence"/>
</dbReference>
<evidence type="ECO:0000256" key="1">
    <source>
        <dbReference type="SAM" id="Phobius"/>
    </source>
</evidence>
<comment type="caution">
    <text evidence="2">The sequence shown here is derived from an EMBL/GenBank/DDBJ whole genome shotgun (WGS) entry which is preliminary data.</text>
</comment>
<dbReference type="EMBL" id="LNIX01000004">
    <property type="protein sequence ID" value="OXA55184.1"/>
    <property type="molecule type" value="Genomic_DNA"/>
</dbReference>
<gene>
    <name evidence="2" type="ORF">Fcan01_09069</name>
</gene>
<feature type="transmembrane region" description="Helical" evidence="1">
    <location>
        <begin position="157"/>
        <end position="184"/>
    </location>
</feature>
<keyword evidence="1" id="KW-0812">Transmembrane</keyword>
<keyword evidence="3" id="KW-1185">Reference proteome</keyword>
<sequence length="381" mass="41992">MNNSSSSSSSSWIYQTDQICPSCSIILGHDTPTFFAIHSVAIVLLTVSILSCFSVLISIWLDCRASLTSLCDQSSRFPFFIATTDAIWCISNLCDHIYLVTNKTCPSEGVINVMGAVMTFGLGYQQLMHAGLAVDMYFKICKNYAIRAGLGEWKLHAFTWAMITAMVTVSIYTGAFGCSGFWIYNNVQTQSGHMLAAFSALLGATLCFATSASYISIKRMVDRHELENEGAVIHNDFHATATHCLTTYIAMCFLVYCPLSIAYLAFLLETAYFKVIETTTALVVVVSANSLGWANAFVYFYNKKVKLRRNGDNNNVLEDGDVSRKRGVTTSPCRLKRCMFSRGNVGGGTRGRLSVATINSTIGEDNDDDHGRTTWYETTAF</sequence>
<feature type="transmembrane region" description="Helical" evidence="1">
    <location>
        <begin position="196"/>
        <end position="217"/>
    </location>
</feature>
<evidence type="ECO:0000313" key="2">
    <source>
        <dbReference type="EMBL" id="OXA55184.1"/>
    </source>
</evidence>
<dbReference type="OrthoDB" id="2098790at2759"/>
<dbReference type="AlphaFoldDB" id="A0A226EDG5"/>
<proteinExistence type="predicted"/>
<protein>
    <recommendedName>
        <fullName evidence="4">G-protein coupled receptors family 1 profile domain-containing protein</fullName>
    </recommendedName>
</protein>
<accession>A0A226EDG5</accession>
<keyword evidence="1" id="KW-0472">Membrane</keyword>
<feature type="transmembrane region" description="Helical" evidence="1">
    <location>
        <begin position="248"/>
        <end position="268"/>
    </location>
</feature>